<dbReference type="InterPro" id="IPR002939">
    <property type="entry name" value="DnaJ_C"/>
</dbReference>
<dbReference type="GO" id="GO:0031072">
    <property type="term" value="F:heat shock protein binding"/>
    <property type="evidence" value="ECO:0007669"/>
    <property type="project" value="InterPro"/>
</dbReference>
<dbReference type="InterPro" id="IPR001305">
    <property type="entry name" value="HSP_DnaJ_Cys-rich_dom"/>
</dbReference>
<feature type="zinc finger region" description="CR-type" evidence="9">
    <location>
        <begin position="628"/>
        <end position="706"/>
    </location>
</feature>
<organism evidence="15 16">
    <name type="scientific">Pseudocohnilembus persalinus</name>
    <name type="common">Ciliate</name>
    <dbReference type="NCBI Taxonomy" id="266149"/>
    <lineage>
        <taxon>Eukaryota</taxon>
        <taxon>Sar</taxon>
        <taxon>Alveolata</taxon>
        <taxon>Ciliophora</taxon>
        <taxon>Intramacronucleata</taxon>
        <taxon>Oligohymenophorea</taxon>
        <taxon>Scuticociliatia</taxon>
        <taxon>Philasterida</taxon>
        <taxon>Pseudocohnilembidae</taxon>
        <taxon>Pseudocohnilembus</taxon>
    </lineage>
</organism>
<dbReference type="SUPFAM" id="SSF57938">
    <property type="entry name" value="DnaJ/Hsp40 cysteine-rich domain"/>
    <property type="match status" value="1"/>
</dbReference>
<dbReference type="GO" id="GO:0051082">
    <property type="term" value="F:unfolded protein binding"/>
    <property type="evidence" value="ECO:0007669"/>
    <property type="project" value="InterPro"/>
</dbReference>
<dbReference type="PROSITE" id="PS51188">
    <property type="entry name" value="ZF_CR"/>
    <property type="match status" value="1"/>
</dbReference>
<evidence type="ECO:0000256" key="3">
    <source>
        <dbReference type="ARBA" id="ARBA00022737"/>
    </source>
</evidence>
<dbReference type="Pfam" id="PF00226">
    <property type="entry name" value="DnaJ"/>
    <property type="match status" value="1"/>
</dbReference>
<evidence type="ECO:0000259" key="12">
    <source>
        <dbReference type="PROSITE" id="PS50011"/>
    </source>
</evidence>
<keyword evidence="8 10" id="KW-0067">ATP-binding</keyword>
<reference evidence="15 16" key="1">
    <citation type="journal article" date="2015" name="Sci. Rep.">
        <title>Genome of the facultative scuticociliatosis pathogen Pseudocohnilembus persalinus provides insight into its virulence through horizontal gene transfer.</title>
        <authorList>
            <person name="Xiong J."/>
            <person name="Wang G."/>
            <person name="Cheng J."/>
            <person name="Tian M."/>
            <person name="Pan X."/>
            <person name="Warren A."/>
            <person name="Jiang C."/>
            <person name="Yuan D."/>
            <person name="Miao W."/>
        </authorList>
    </citation>
    <scope>NUCLEOTIDE SEQUENCE [LARGE SCALE GENOMIC DNA]</scope>
    <source>
        <strain evidence="15">36N120E</strain>
    </source>
</reference>
<dbReference type="OrthoDB" id="10256793at2759"/>
<dbReference type="HAMAP" id="MF_01152">
    <property type="entry name" value="DnaJ"/>
    <property type="match status" value="1"/>
</dbReference>
<dbReference type="InterPro" id="IPR008971">
    <property type="entry name" value="HSP40/DnaJ_pept-bd"/>
</dbReference>
<feature type="binding site" evidence="10">
    <location>
        <position position="44"/>
    </location>
    <ligand>
        <name>ATP</name>
        <dbReference type="ChEBI" id="CHEBI:30616"/>
    </ligand>
</feature>
<dbReference type="InterPro" id="IPR045269">
    <property type="entry name" value="Atg1-like"/>
</dbReference>
<dbReference type="GO" id="GO:0000045">
    <property type="term" value="P:autophagosome assembly"/>
    <property type="evidence" value="ECO:0007669"/>
    <property type="project" value="TreeGrafter"/>
</dbReference>
<dbReference type="CDD" id="cd10747">
    <property type="entry name" value="DnaJ_C"/>
    <property type="match status" value="1"/>
</dbReference>
<dbReference type="PANTHER" id="PTHR24348:SF22">
    <property type="entry name" value="NON-SPECIFIC SERINE_THREONINE PROTEIN KINASE"/>
    <property type="match status" value="1"/>
</dbReference>
<evidence type="ECO:0000256" key="9">
    <source>
        <dbReference type="PROSITE-ProRule" id="PRU00546"/>
    </source>
</evidence>
<evidence type="ECO:0000313" key="16">
    <source>
        <dbReference type="Proteomes" id="UP000054937"/>
    </source>
</evidence>
<dbReference type="InterPro" id="IPR001623">
    <property type="entry name" value="DnaJ_domain"/>
</dbReference>
<keyword evidence="2 9" id="KW-0479">Metal-binding</keyword>
<dbReference type="GO" id="GO:0000407">
    <property type="term" value="C:phagophore assembly site"/>
    <property type="evidence" value="ECO:0007669"/>
    <property type="project" value="TreeGrafter"/>
</dbReference>
<feature type="domain" description="Protein kinase" evidence="12">
    <location>
        <begin position="14"/>
        <end position="286"/>
    </location>
</feature>
<dbReference type="Pfam" id="PF00069">
    <property type="entry name" value="Pkinase"/>
    <property type="match status" value="1"/>
</dbReference>
<evidence type="ECO:0000256" key="7">
    <source>
        <dbReference type="ARBA" id="ARBA00022833"/>
    </source>
</evidence>
<keyword evidence="5 9" id="KW-0863">Zinc-finger</keyword>
<keyword evidence="1" id="KW-0808">Transferase</keyword>
<evidence type="ECO:0000259" key="13">
    <source>
        <dbReference type="PROSITE" id="PS50076"/>
    </source>
</evidence>
<dbReference type="GO" id="GO:0005776">
    <property type="term" value="C:autophagosome"/>
    <property type="evidence" value="ECO:0007669"/>
    <property type="project" value="TreeGrafter"/>
</dbReference>
<dbReference type="GO" id="GO:0016020">
    <property type="term" value="C:membrane"/>
    <property type="evidence" value="ECO:0007669"/>
    <property type="project" value="TreeGrafter"/>
</dbReference>
<evidence type="ECO:0000256" key="2">
    <source>
        <dbReference type="ARBA" id="ARBA00022723"/>
    </source>
</evidence>
<dbReference type="InterPro" id="IPR008271">
    <property type="entry name" value="Ser/Thr_kinase_AS"/>
</dbReference>
<keyword evidence="16" id="KW-1185">Reference proteome</keyword>
<keyword evidence="3" id="KW-0677">Repeat</keyword>
<dbReference type="InterPro" id="IPR036869">
    <property type="entry name" value="J_dom_sf"/>
</dbReference>
<comment type="caution">
    <text evidence="15">The sequence shown here is derived from an EMBL/GenBank/DDBJ whole genome shotgun (WGS) entry which is preliminary data.</text>
</comment>
<dbReference type="GO" id="GO:0008270">
    <property type="term" value="F:zinc ion binding"/>
    <property type="evidence" value="ECO:0007669"/>
    <property type="project" value="UniProtKB-KW"/>
</dbReference>
<dbReference type="Gene3D" id="1.10.287.110">
    <property type="entry name" value="DnaJ domain"/>
    <property type="match status" value="1"/>
</dbReference>
<feature type="region of interest" description="Disordered" evidence="11">
    <location>
        <begin position="481"/>
        <end position="500"/>
    </location>
</feature>
<dbReference type="AlphaFoldDB" id="A0A0V0QGI1"/>
<evidence type="ECO:0000259" key="14">
    <source>
        <dbReference type="PROSITE" id="PS51188"/>
    </source>
</evidence>
<dbReference type="GO" id="GO:0005524">
    <property type="term" value="F:ATP binding"/>
    <property type="evidence" value="ECO:0007669"/>
    <property type="project" value="UniProtKB-UniRule"/>
</dbReference>
<dbReference type="InterPro" id="IPR012724">
    <property type="entry name" value="DnaJ"/>
</dbReference>
<sequence>MDDKKTVEVGDYIIEKENIIGYGSFGSVCTGYHKDKPEIKYAVKQIPYDSQKHDPKRINQEIQIMRKIKSPYVVRLKSFRRSQTKVYLIIEKCNGGSLEKYLGLNGNKLTVSQCAEFFYQLQEGFKPLYENNIMHRDIKPENILLHNGKCKISDFGLSKMLTEYEYEENKTHSLCGSPSYMAPELLQQYVKLQMNGNQANMKLKYNPKCDVWSMGMVFYQMLVGTKPFSQSNKNSNVLNWIIDIQNNKLDFPENTPELMKDLISNMLIIDEDKRCDWYKIFEHPLFTEKSQKELKNQAITLELKEFSDVSSSKSSEYQKLQYSIEKNGGTIQKIEESMESNKQFNPLFVQIHTSIYNFQMIIKFNQLYNQSQLPNITEEIYSQFMTVALKFCGSDNSRLQFIIQKLINDITGSSQQQLNLAKQGQNATQDEIKKAYYKKAHQLHPDKSNHDSAQEKFQELNDAYQILSDPVKRDELRQNQQFNGFSGNYGDQRGQQSGAYNGYYSDNFTKDYQHYNGGDFYDFAQKSQQNRGYSTKFTQDQDFEFYEFEQMYNEYVQNGKGKKKSGKKSKKNNKSAQFSDSEDFENFFDAFFGGGQSFKAQQKQYSKQMKGENVTSTTEISFEQSIKGVTKALKIKKKIICKECKGRKGDKSAGKVKCKACNGKGSQKIFEGDYIFEYICKKCQGEGSVSHNKCSSCHGQGLVKEDVMENIQIPPGVQNNQTVKFPGRGSISILGGSPGDLHLKIKVKPDKSFTQEGINLRSSEYINLEEAILGGNIKVKTIDGDQEVPIKPGFNGQKDIILEGMGFSKNFQSLKQGDHLISLKLKVPKKLTKRQMEIIKEFQQIENAKGQGYDKYQESYI</sequence>
<name>A0A0V0QGI1_PSEPJ</name>
<keyword evidence="7 9" id="KW-0862">Zinc</keyword>
<feature type="domain" description="J" evidence="13">
    <location>
        <begin position="413"/>
        <end position="486"/>
    </location>
</feature>
<accession>A0A0V0QGI1</accession>
<dbReference type="Proteomes" id="UP000054937">
    <property type="component" value="Unassembled WGS sequence"/>
</dbReference>
<gene>
    <name evidence="15" type="ORF">PPERSA_05826</name>
</gene>
<dbReference type="InterPro" id="IPR011009">
    <property type="entry name" value="Kinase-like_dom_sf"/>
</dbReference>
<dbReference type="GO" id="GO:0005829">
    <property type="term" value="C:cytosol"/>
    <property type="evidence" value="ECO:0007669"/>
    <property type="project" value="TreeGrafter"/>
</dbReference>
<dbReference type="PROSITE" id="PS50076">
    <property type="entry name" value="DNAJ_2"/>
    <property type="match status" value="1"/>
</dbReference>
<dbReference type="GO" id="GO:0004674">
    <property type="term" value="F:protein serine/threonine kinase activity"/>
    <property type="evidence" value="ECO:0007669"/>
    <property type="project" value="InterPro"/>
</dbReference>
<dbReference type="GO" id="GO:0009408">
    <property type="term" value="P:response to heat"/>
    <property type="evidence" value="ECO:0007669"/>
    <property type="project" value="InterPro"/>
</dbReference>
<evidence type="ECO:0000256" key="10">
    <source>
        <dbReference type="PROSITE-ProRule" id="PRU10141"/>
    </source>
</evidence>
<keyword evidence="4 10" id="KW-0547">Nucleotide-binding</keyword>
<proteinExistence type="inferred from homology"/>
<protein>
    <submittedName>
        <fullName evidence="15">Protein kinase-like domain</fullName>
    </submittedName>
</protein>
<dbReference type="PROSITE" id="PS00107">
    <property type="entry name" value="PROTEIN_KINASE_ATP"/>
    <property type="match status" value="1"/>
</dbReference>
<dbReference type="PRINTS" id="PR00625">
    <property type="entry name" value="JDOMAIN"/>
</dbReference>
<evidence type="ECO:0000313" key="15">
    <source>
        <dbReference type="EMBL" id="KRX01240.1"/>
    </source>
</evidence>
<dbReference type="Gene3D" id="2.60.260.20">
    <property type="entry name" value="Urease metallochaperone UreE, N-terminal domain"/>
    <property type="match status" value="2"/>
</dbReference>
<evidence type="ECO:0000256" key="1">
    <source>
        <dbReference type="ARBA" id="ARBA00022679"/>
    </source>
</evidence>
<evidence type="ECO:0000256" key="8">
    <source>
        <dbReference type="ARBA" id="ARBA00022840"/>
    </source>
</evidence>
<dbReference type="InterPro" id="IPR017441">
    <property type="entry name" value="Protein_kinase_ATP_BS"/>
</dbReference>
<dbReference type="EMBL" id="LDAU01000173">
    <property type="protein sequence ID" value="KRX01240.1"/>
    <property type="molecule type" value="Genomic_DNA"/>
</dbReference>
<dbReference type="SUPFAM" id="SSF49493">
    <property type="entry name" value="HSP40/DnaJ peptide-binding domain"/>
    <property type="match status" value="2"/>
</dbReference>
<evidence type="ECO:0000256" key="4">
    <source>
        <dbReference type="ARBA" id="ARBA00022741"/>
    </source>
</evidence>
<dbReference type="InterPro" id="IPR036410">
    <property type="entry name" value="HSP_DnaJ_Cys-rich_dom_sf"/>
</dbReference>
<keyword evidence="6 15" id="KW-0418">Kinase</keyword>
<dbReference type="SUPFAM" id="SSF46565">
    <property type="entry name" value="Chaperone J-domain"/>
    <property type="match status" value="1"/>
</dbReference>
<evidence type="ECO:0000256" key="6">
    <source>
        <dbReference type="ARBA" id="ARBA00022777"/>
    </source>
</evidence>
<dbReference type="InParanoid" id="A0A0V0QGI1"/>
<dbReference type="GO" id="GO:0010506">
    <property type="term" value="P:regulation of autophagy"/>
    <property type="evidence" value="ECO:0007669"/>
    <property type="project" value="InterPro"/>
</dbReference>
<dbReference type="PROSITE" id="PS50011">
    <property type="entry name" value="PROTEIN_KINASE_DOM"/>
    <property type="match status" value="1"/>
</dbReference>
<dbReference type="InterPro" id="IPR000719">
    <property type="entry name" value="Prot_kinase_dom"/>
</dbReference>
<dbReference type="GO" id="GO:0006457">
    <property type="term" value="P:protein folding"/>
    <property type="evidence" value="ECO:0007669"/>
    <property type="project" value="InterPro"/>
</dbReference>
<dbReference type="Gene3D" id="2.10.230.10">
    <property type="entry name" value="Heat shock protein DnaJ, cysteine-rich domain"/>
    <property type="match status" value="1"/>
</dbReference>
<dbReference type="CDD" id="cd06257">
    <property type="entry name" value="DnaJ"/>
    <property type="match status" value="1"/>
</dbReference>
<dbReference type="PROSITE" id="PS00108">
    <property type="entry name" value="PROTEIN_KINASE_ST"/>
    <property type="match status" value="1"/>
</dbReference>
<dbReference type="SMART" id="SM00220">
    <property type="entry name" value="S_TKc"/>
    <property type="match status" value="1"/>
</dbReference>
<dbReference type="SUPFAM" id="SSF56112">
    <property type="entry name" value="Protein kinase-like (PK-like)"/>
    <property type="match status" value="1"/>
</dbReference>
<feature type="domain" description="CR-type" evidence="14">
    <location>
        <begin position="628"/>
        <end position="706"/>
    </location>
</feature>
<dbReference type="Pfam" id="PF01556">
    <property type="entry name" value="DnaJ_C"/>
    <property type="match status" value="1"/>
</dbReference>
<dbReference type="SMART" id="SM00271">
    <property type="entry name" value="DnaJ"/>
    <property type="match status" value="1"/>
</dbReference>
<evidence type="ECO:0000256" key="11">
    <source>
        <dbReference type="SAM" id="MobiDB-lite"/>
    </source>
</evidence>
<dbReference type="Gene3D" id="1.10.510.10">
    <property type="entry name" value="Transferase(Phosphotransferase) domain 1"/>
    <property type="match status" value="1"/>
</dbReference>
<dbReference type="OMA" id="MLTEYEY"/>
<dbReference type="PANTHER" id="PTHR24348">
    <property type="entry name" value="SERINE/THREONINE-PROTEIN KINASE UNC-51-RELATED"/>
    <property type="match status" value="1"/>
</dbReference>
<dbReference type="CDD" id="cd10719">
    <property type="entry name" value="DnaJ_zf"/>
    <property type="match status" value="1"/>
</dbReference>
<evidence type="ECO:0000256" key="5">
    <source>
        <dbReference type="ARBA" id="ARBA00022771"/>
    </source>
</evidence>